<evidence type="ECO:0008006" key="4">
    <source>
        <dbReference type="Google" id="ProtNLM"/>
    </source>
</evidence>
<feature type="region of interest" description="Disordered" evidence="1">
    <location>
        <begin position="27"/>
        <end position="84"/>
    </location>
</feature>
<feature type="compositionally biased region" description="Low complexity" evidence="1">
    <location>
        <begin position="30"/>
        <end position="53"/>
    </location>
</feature>
<reference evidence="2 3" key="1">
    <citation type="submission" date="2019-08" db="EMBL/GenBank/DDBJ databases">
        <title>Archangium and Cystobacter genomes.</title>
        <authorList>
            <person name="Chen I.-C.K."/>
            <person name="Wielgoss S."/>
        </authorList>
    </citation>
    <scope>NUCLEOTIDE SEQUENCE [LARGE SCALE GENOMIC DNA]</scope>
    <source>
        <strain evidence="2 3">Cbm 6</strain>
    </source>
</reference>
<sequence>MPNLRQLLCAALATGLLLDPGVAEARFGKRSSSSSKSSSSGSGKVHDASPVGSSDDDDDDSSSGSGGYSGSSSSSSSSSSSASVSRTVDTVSTLLDVLLFVADTADRVRTYETTTYESTPVTLIDDGHTPMYPYSYRPPEVEQQQQQPAPQGGSRNPVLFRLGFEGQSLGDMEGSALALNVGLEGKVVGVNGSALSLTLPTDDGTEGEDEIDLYAAHLTLAMYSSPRGRLRGELGVAAAKAPDITFVGPSLGLSFEHCLGGALDVEARAQLVPVPYLQLDSQAGLALHLGVVALRGGWRYLLLDDRGHVDGQAHRDTFSGPYVGLGLSI</sequence>
<dbReference type="EMBL" id="CP043494">
    <property type="protein sequence ID" value="WNG51320.1"/>
    <property type="molecule type" value="Genomic_DNA"/>
</dbReference>
<evidence type="ECO:0000313" key="3">
    <source>
        <dbReference type="Proteomes" id="UP001611383"/>
    </source>
</evidence>
<accession>A0ABY9X7G0</accession>
<gene>
    <name evidence="2" type="ORF">F0U60_49710</name>
</gene>
<keyword evidence="3" id="KW-1185">Reference proteome</keyword>
<dbReference type="RefSeq" id="WP_395811451.1">
    <property type="nucleotide sequence ID" value="NZ_CP043494.1"/>
</dbReference>
<dbReference type="Proteomes" id="UP001611383">
    <property type="component" value="Chromosome"/>
</dbReference>
<feature type="compositionally biased region" description="Low complexity" evidence="1">
    <location>
        <begin position="70"/>
        <end position="84"/>
    </location>
</feature>
<name>A0ABY9X7G0_9BACT</name>
<evidence type="ECO:0000313" key="2">
    <source>
        <dbReference type="EMBL" id="WNG51320.1"/>
    </source>
</evidence>
<evidence type="ECO:0000256" key="1">
    <source>
        <dbReference type="SAM" id="MobiDB-lite"/>
    </source>
</evidence>
<organism evidence="2 3">
    <name type="scientific">Archangium minus</name>
    <dbReference type="NCBI Taxonomy" id="83450"/>
    <lineage>
        <taxon>Bacteria</taxon>
        <taxon>Pseudomonadati</taxon>
        <taxon>Myxococcota</taxon>
        <taxon>Myxococcia</taxon>
        <taxon>Myxococcales</taxon>
        <taxon>Cystobacterineae</taxon>
        <taxon>Archangiaceae</taxon>
        <taxon>Archangium</taxon>
    </lineage>
</organism>
<protein>
    <recommendedName>
        <fullName evidence="4">Outer membrane protein beta-barrel domain-containing protein</fullName>
    </recommendedName>
</protein>
<proteinExistence type="predicted"/>